<dbReference type="Pfam" id="PF12796">
    <property type="entry name" value="Ank_2"/>
    <property type="match status" value="1"/>
</dbReference>
<dbReference type="InterPro" id="IPR018272">
    <property type="entry name" value="PRANC_domain"/>
</dbReference>
<dbReference type="Gene3D" id="1.25.40.20">
    <property type="entry name" value="Ankyrin repeat-containing domain"/>
    <property type="match status" value="3"/>
</dbReference>
<feature type="domain" description="PRANC" evidence="4">
    <location>
        <begin position="842"/>
        <end position="934"/>
    </location>
</feature>
<sequence length="956" mass="106676">MAEDDSKVINFHCLLFLPKGKINEIANNSWLSTTTKGIKGFALLPTCALKENTDVMELFVSHNVEILTSDNCAPLQEAIARKDVDTLELIVESDLKEHSASGSFLFPFPVCIAGGAYDYERVQLLFGKDAGVYRGLPALESHDQPIIDKNNTEIMEKLLNTSVNLGVRSSGGRTLMHIAACADEVILINLLLKYGFDIDVQDQYHCTPLLLASENGHISTISLLVERGAAVNAQDESGMTSLHIACRQNNFELAKILLDNGADVNCKTKKGFTPLHFAIHFSELKEQPSLNSPPNNENQGVVSHASTNTNSLEWDLKLTIELLNRGAFINASASLGSTEGFTPLVLAVDKGVPKIIQCLLEWGADVNIPCYGNLSFLKIFLDACKEYPSSFSDCARTLIPDILKCKPDLNNKASREALTQGILQDNISSEITSLLLQYGFTVKEELSFSFDLLHFALRENHINIVKELLNSGVSANAVYQYVHFYVEDYEYERRKTTPLLTAIENHNNEIVRFLVDSGVDIFYDDFAPNNLESPLRTACQESNGEAVKILLQKSFALGSVSWRTSNLIALMHIDDEEMIKEAVCGWINEGLAGFLSEHIPLSAEYGSSNMLKELIKLGGCIDSRDWKGKTALHYVSNRNCSEIVELLIKNGADIEAKCFHGLTPISHAAKRGDIEVVLELLKYGAKINQFDTYDCCTLQYAVLNFDSGILEALLRHAFTDFQLICSTEILEFLSFSNISTVKSIGDISYFDFTYEDNKDKFQNLTKFLLCFLMEMKAAFPDEDDLADFVARSVEPALQLFGDDDLLADKYDIGEIAVDVSDLMEKNNLEINRLKMHIIDSTSISLYDILTKDMSQLARYARNQKLVNSLHMEDLEKEFPIYGSVISHRMKNGVFRRKLLDQIVKLCPLLFKEFNMLPGDIKEKIFDYLANGDLEVSIHACQRIATAQGITAISLPN</sequence>
<dbReference type="PROSITE" id="PS50297">
    <property type="entry name" value="ANK_REP_REGION"/>
    <property type="match status" value="7"/>
</dbReference>
<feature type="repeat" description="ANK" evidence="3">
    <location>
        <begin position="339"/>
        <end position="371"/>
    </location>
</feature>
<feature type="repeat" description="ANK" evidence="3">
    <location>
        <begin position="453"/>
        <end position="480"/>
    </location>
</feature>
<keyword evidence="2 3" id="KW-0040">ANK repeat</keyword>
<organism evidence="5 6">
    <name type="scientific">Bemisia tabaci</name>
    <name type="common">Sweetpotato whitefly</name>
    <name type="synonym">Aleurodes tabaci</name>
    <dbReference type="NCBI Taxonomy" id="7038"/>
    <lineage>
        <taxon>Eukaryota</taxon>
        <taxon>Metazoa</taxon>
        <taxon>Ecdysozoa</taxon>
        <taxon>Arthropoda</taxon>
        <taxon>Hexapoda</taxon>
        <taxon>Insecta</taxon>
        <taxon>Pterygota</taxon>
        <taxon>Neoptera</taxon>
        <taxon>Paraneoptera</taxon>
        <taxon>Hemiptera</taxon>
        <taxon>Sternorrhyncha</taxon>
        <taxon>Aleyrodoidea</taxon>
        <taxon>Aleyrodidae</taxon>
        <taxon>Aleyrodinae</taxon>
        <taxon>Bemisia</taxon>
    </lineage>
</organism>
<dbReference type="PANTHER" id="PTHR24198">
    <property type="entry name" value="ANKYRIN REPEAT AND PROTEIN KINASE DOMAIN-CONTAINING PROTEIN"/>
    <property type="match status" value="1"/>
</dbReference>
<evidence type="ECO:0000313" key="5">
    <source>
        <dbReference type="EMBL" id="CAH0394349.1"/>
    </source>
</evidence>
<feature type="repeat" description="ANK" evidence="3">
    <location>
        <begin position="237"/>
        <end position="269"/>
    </location>
</feature>
<dbReference type="Pfam" id="PF13857">
    <property type="entry name" value="Ank_5"/>
    <property type="match status" value="2"/>
</dbReference>
<dbReference type="Proteomes" id="UP001152759">
    <property type="component" value="Chromosome 8"/>
</dbReference>
<keyword evidence="6" id="KW-1185">Reference proteome</keyword>
<evidence type="ECO:0000313" key="6">
    <source>
        <dbReference type="Proteomes" id="UP001152759"/>
    </source>
</evidence>
<dbReference type="PROSITE" id="PS50088">
    <property type="entry name" value="ANK_REPEAT"/>
    <property type="match status" value="8"/>
</dbReference>
<feature type="repeat" description="ANK" evidence="3">
    <location>
        <begin position="204"/>
        <end position="236"/>
    </location>
</feature>
<feature type="repeat" description="ANK" evidence="3">
    <location>
        <begin position="627"/>
        <end position="659"/>
    </location>
</feature>
<evidence type="ECO:0000256" key="1">
    <source>
        <dbReference type="ARBA" id="ARBA00022737"/>
    </source>
</evidence>
<evidence type="ECO:0000256" key="2">
    <source>
        <dbReference type="ARBA" id="ARBA00023043"/>
    </source>
</evidence>
<dbReference type="SUPFAM" id="SSF48403">
    <property type="entry name" value="Ankyrin repeat"/>
    <property type="match status" value="2"/>
</dbReference>
<evidence type="ECO:0000259" key="4">
    <source>
        <dbReference type="Pfam" id="PF09372"/>
    </source>
</evidence>
<feature type="repeat" description="ANK" evidence="3">
    <location>
        <begin position="494"/>
        <end position="526"/>
    </location>
</feature>
<evidence type="ECO:0000256" key="3">
    <source>
        <dbReference type="PROSITE-ProRule" id="PRU00023"/>
    </source>
</evidence>
<dbReference type="SUPFAM" id="SSF140860">
    <property type="entry name" value="Pseudo ankyrin repeat-like"/>
    <property type="match status" value="1"/>
</dbReference>
<dbReference type="PANTHER" id="PTHR24198:SF165">
    <property type="entry name" value="ANKYRIN REPEAT-CONTAINING PROTEIN-RELATED"/>
    <property type="match status" value="1"/>
</dbReference>
<dbReference type="PRINTS" id="PR01415">
    <property type="entry name" value="ANKYRIN"/>
</dbReference>
<keyword evidence="1" id="KW-0677">Repeat</keyword>
<protein>
    <recommendedName>
        <fullName evidence="4">PRANC domain-containing protein</fullName>
    </recommendedName>
</protein>
<gene>
    <name evidence="5" type="ORF">BEMITA_LOCUS12658</name>
</gene>
<reference evidence="5" key="1">
    <citation type="submission" date="2021-12" db="EMBL/GenBank/DDBJ databases">
        <authorList>
            <person name="King R."/>
        </authorList>
    </citation>
    <scope>NUCLEOTIDE SEQUENCE</scope>
</reference>
<dbReference type="InterPro" id="IPR036770">
    <property type="entry name" value="Ankyrin_rpt-contain_sf"/>
</dbReference>
<feature type="repeat" description="ANK" evidence="3">
    <location>
        <begin position="171"/>
        <end position="203"/>
    </location>
</feature>
<dbReference type="Pfam" id="PF09372">
    <property type="entry name" value="PRANC"/>
    <property type="match status" value="1"/>
</dbReference>
<accession>A0A9P0AJT7</accession>
<proteinExistence type="predicted"/>
<name>A0A9P0AJT7_BEMTA</name>
<dbReference type="Pfam" id="PF00023">
    <property type="entry name" value="Ank"/>
    <property type="match status" value="3"/>
</dbReference>
<dbReference type="AlphaFoldDB" id="A0A9P0AJT7"/>
<dbReference type="InterPro" id="IPR002110">
    <property type="entry name" value="Ankyrin_rpt"/>
</dbReference>
<dbReference type="EMBL" id="OU963869">
    <property type="protein sequence ID" value="CAH0394349.1"/>
    <property type="molecule type" value="Genomic_DNA"/>
</dbReference>
<dbReference type="SMART" id="SM00248">
    <property type="entry name" value="ANK"/>
    <property type="match status" value="11"/>
</dbReference>
<feature type="repeat" description="ANK" evidence="3">
    <location>
        <begin position="660"/>
        <end position="692"/>
    </location>
</feature>